<reference evidence="1 2" key="1">
    <citation type="submission" date="2014-12" db="EMBL/GenBank/DDBJ databases">
        <title>Draft genome sequences of 29 type strains of Enterococci.</title>
        <authorList>
            <person name="Zhong Z."/>
            <person name="Sun Z."/>
            <person name="Liu W."/>
            <person name="Zhang W."/>
            <person name="Zhang H."/>
        </authorList>
    </citation>
    <scope>NUCLEOTIDE SEQUENCE [LARGE SCALE GENOMIC DNA]</scope>
    <source>
        <strain evidence="1 2">DSM 22801</strain>
    </source>
</reference>
<proteinExistence type="predicted"/>
<sequence>MVWLSTDYPVTIKEFFQWLDDGGFNQFGIHLSENTNPEGYGVRRVGSQLELFYSERGQVYPEKQFNTEKELVGYLAAKLEKSNWARTHCISATENKNTSEVLAKELNKMNIKFDQEELPYSDDGRMFYRTMVYGTDIKKVEHLKQKYYN</sequence>
<name>A0AA91GEQ8_9ENTE</name>
<organism evidence="1 2">
    <name type="scientific">Enterococcus silesiacus</name>
    <dbReference type="NCBI Taxonomy" id="332949"/>
    <lineage>
        <taxon>Bacteria</taxon>
        <taxon>Bacillati</taxon>
        <taxon>Bacillota</taxon>
        <taxon>Bacilli</taxon>
        <taxon>Lactobacillales</taxon>
        <taxon>Enterococcaceae</taxon>
        <taxon>Enterococcus</taxon>
    </lineage>
</organism>
<gene>
    <name evidence="1" type="ORF">RV15_GL001602</name>
</gene>
<dbReference type="EMBL" id="JXLC01000022">
    <property type="protein sequence ID" value="OJG89761.1"/>
    <property type="molecule type" value="Genomic_DNA"/>
</dbReference>
<protein>
    <submittedName>
        <fullName evidence="1">Uncharacterized protein</fullName>
    </submittedName>
</protein>
<evidence type="ECO:0000313" key="2">
    <source>
        <dbReference type="Proteomes" id="UP000183039"/>
    </source>
</evidence>
<dbReference type="Proteomes" id="UP000183039">
    <property type="component" value="Unassembled WGS sequence"/>
</dbReference>
<comment type="caution">
    <text evidence="1">The sequence shown here is derived from an EMBL/GenBank/DDBJ whole genome shotgun (WGS) entry which is preliminary data.</text>
</comment>
<dbReference type="AlphaFoldDB" id="A0AA91GEQ8"/>
<evidence type="ECO:0000313" key="1">
    <source>
        <dbReference type="EMBL" id="OJG89761.1"/>
    </source>
</evidence>
<accession>A0AA91GEQ8</accession>